<sequence length="108" mass="12320">MFEKRQTGSSEVRDGLSDSQEDGDNDYDDSIAVMLDAFDVSDEDEDNPREVGNDEFGDSTTKNNKKPIIQFSKISDILSVFRMIYLLSILHLGCVWMRLPVLMSDIHR</sequence>
<protein>
    <submittedName>
        <fullName evidence="1">7727_t:CDS:1</fullName>
    </submittedName>
</protein>
<keyword evidence="2" id="KW-1185">Reference proteome</keyword>
<dbReference type="EMBL" id="CAJVPT010016848">
    <property type="protein sequence ID" value="CAG8621973.1"/>
    <property type="molecule type" value="Genomic_DNA"/>
</dbReference>
<proteinExistence type="predicted"/>
<comment type="caution">
    <text evidence="1">The sequence shown here is derived from an EMBL/GenBank/DDBJ whole genome shotgun (WGS) entry which is preliminary data.</text>
</comment>
<reference evidence="1" key="1">
    <citation type="submission" date="2021-06" db="EMBL/GenBank/DDBJ databases">
        <authorList>
            <person name="Kallberg Y."/>
            <person name="Tangrot J."/>
            <person name="Rosling A."/>
        </authorList>
    </citation>
    <scope>NUCLEOTIDE SEQUENCE</scope>
    <source>
        <strain evidence="1">CL356</strain>
    </source>
</reference>
<evidence type="ECO:0000313" key="2">
    <source>
        <dbReference type="Proteomes" id="UP000789525"/>
    </source>
</evidence>
<organism evidence="1 2">
    <name type="scientific">Acaulospora colombiana</name>
    <dbReference type="NCBI Taxonomy" id="27376"/>
    <lineage>
        <taxon>Eukaryota</taxon>
        <taxon>Fungi</taxon>
        <taxon>Fungi incertae sedis</taxon>
        <taxon>Mucoromycota</taxon>
        <taxon>Glomeromycotina</taxon>
        <taxon>Glomeromycetes</taxon>
        <taxon>Diversisporales</taxon>
        <taxon>Acaulosporaceae</taxon>
        <taxon>Acaulospora</taxon>
    </lineage>
</organism>
<name>A0ACA9N115_9GLOM</name>
<gene>
    <name evidence="1" type="ORF">ACOLOM_LOCUS7360</name>
</gene>
<dbReference type="Proteomes" id="UP000789525">
    <property type="component" value="Unassembled WGS sequence"/>
</dbReference>
<accession>A0ACA9N115</accession>
<evidence type="ECO:0000313" key="1">
    <source>
        <dbReference type="EMBL" id="CAG8621973.1"/>
    </source>
</evidence>